<evidence type="ECO:0000313" key="11">
    <source>
        <dbReference type="Proteomes" id="UP001054945"/>
    </source>
</evidence>
<evidence type="ECO:0000256" key="4">
    <source>
        <dbReference type="ARBA" id="ARBA00022695"/>
    </source>
</evidence>
<accession>A0AAV4WE02</accession>
<organism evidence="10 11">
    <name type="scientific">Caerostris extrusa</name>
    <name type="common">Bark spider</name>
    <name type="synonym">Caerostris bankana</name>
    <dbReference type="NCBI Taxonomy" id="172846"/>
    <lineage>
        <taxon>Eukaryota</taxon>
        <taxon>Metazoa</taxon>
        <taxon>Ecdysozoa</taxon>
        <taxon>Arthropoda</taxon>
        <taxon>Chelicerata</taxon>
        <taxon>Arachnida</taxon>
        <taxon>Araneae</taxon>
        <taxon>Araneomorphae</taxon>
        <taxon>Entelegynae</taxon>
        <taxon>Araneoidea</taxon>
        <taxon>Araneidae</taxon>
        <taxon>Caerostris</taxon>
    </lineage>
</organism>
<evidence type="ECO:0000256" key="1">
    <source>
        <dbReference type="ARBA" id="ARBA00005755"/>
    </source>
</evidence>
<comment type="caution">
    <text evidence="10">The sequence shown here is derived from an EMBL/GenBank/DDBJ whole genome shotgun (WGS) entry which is preliminary data.</text>
</comment>
<evidence type="ECO:0000256" key="5">
    <source>
        <dbReference type="ARBA" id="ARBA00022705"/>
    </source>
</evidence>
<reference evidence="10 11" key="1">
    <citation type="submission" date="2021-06" db="EMBL/GenBank/DDBJ databases">
        <title>Caerostris extrusa draft genome.</title>
        <authorList>
            <person name="Kono N."/>
            <person name="Arakawa K."/>
        </authorList>
    </citation>
    <scope>NUCLEOTIDE SEQUENCE [LARGE SCALE GENOMIC DNA]</scope>
</reference>
<keyword evidence="11" id="KW-1185">Reference proteome</keyword>
<dbReference type="Pfam" id="PF03175">
    <property type="entry name" value="DNA_pol_B_2"/>
    <property type="match status" value="1"/>
</dbReference>
<comment type="similarity">
    <text evidence="1">Belongs to the DNA polymerase type-B family.</text>
</comment>
<sequence length="181" mass="21243">MNVLFFFDFETDQSSGEHIVNFALAQYADGTEKKCLMVIQLVKTFCTWLFTQNIKKGAFPEARFYSPDSMGPAVREKFLIWYEDKKKNKTFNFQEEMVIYCRSDVDILRRCCLEFRGQFQEITQVDPFQYVTIASACMAVFRSLHVTPNTIAMVPIHGYVNHIRYSPDSIRWLDFVSHNEN</sequence>
<keyword evidence="5" id="KW-0235">DNA replication</keyword>
<dbReference type="PANTHER" id="PTHR33568:SF3">
    <property type="entry name" value="DNA-DIRECTED DNA POLYMERASE"/>
    <property type="match status" value="1"/>
</dbReference>
<keyword evidence="6 10" id="KW-0239">DNA-directed DNA polymerase</keyword>
<evidence type="ECO:0000313" key="10">
    <source>
        <dbReference type="EMBL" id="GIY80454.1"/>
    </source>
</evidence>
<evidence type="ECO:0000256" key="2">
    <source>
        <dbReference type="ARBA" id="ARBA00012417"/>
    </source>
</evidence>
<dbReference type="InterPro" id="IPR004868">
    <property type="entry name" value="DNA-dir_DNA_pol_B_mt/vir"/>
</dbReference>
<evidence type="ECO:0000256" key="8">
    <source>
        <dbReference type="ARBA" id="ARBA00049244"/>
    </source>
</evidence>
<dbReference type="PANTHER" id="PTHR33568">
    <property type="entry name" value="DNA POLYMERASE"/>
    <property type="match status" value="1"/>
</dbReference>
<dbReference type="EC" id="2.7.7.7" evidence="2"/>
<dbReference type="Proteomes" id="UP001054945">
    <property type="component" value="Unassembled WGS sequence"/>
</dbReference>
<dbReference type="EMBL" id="BPLR01016012">
    <property type="protein sequence ID" value="GIY80454.1"/>
    <property type="molecule type" value="Genomic_DNA"/>
</dbReference>
<dbReference type="AlphaFoldDB" id="A0AAV4WE02"/>
<keyword evidence="3" id="KW-0808">Transferase</keyword>
<name>A0AAV4WE02_CAEEX</name>
<gene>
    <name evidence="10" type="primary">AVEN_78934_1</name>
    <name evidence="10" type="ORF">CEXT_55551</name>
</gene>
<keyword evidence="7" id="KW-0238">DNA-binding</keyword>
<feature type="domain" description="DNA-directed DNA polymerase family B mitochondria/virus" evidence="9">
    <location>
        <begin position="80"/>
        <end position="165"/>
    </location>
</feature>
<comment type="catalytic activity">
    <reaction evidence="8">
        <text>DNA(n) + a 2'-deoxyribonucleoside 5'-triphosphate = DNA(n+1) + diphosphate</text>
        <dbReference type="Rhea" id="RHEA:22508"/>
        <dbReference type="Rhea" id="RHEA-COMP:17339"/>
        <dbReference type="Rhea" id="RHEA-COMP:17340"/>
        <dbReference type="ChEBI" id="CHEBI:33019"/>
        <dbReference type="ChEBI" id="CHEBI:61560"/>
        <dbReference type="ChEBI" id="CHEBI:173112"/>
        <dbReference type="EC" id="2.7.7.7"/>
    </reaction>
</comment>
<keyword evidence="4" id="KW-0548">Nucleotidyltransferase</keyword>
<protein>
    <recommendedName>
        <fullName evidence="2">DNA-directed DNA polymerase</fullName>
        <ecNumber evidence="2">2.7.7.7</ecNumber>
    </recommendedName>
</protein>
<dbReference type="GO" id="GO:0006260">
    <property type="term" value="P:DNA replication"/>
    <property type="evidence" value="ECO:0007669"/>
    <property type="project" value="UniProtKB-KW"/>
</dbReference>
<feature type="non-terminal residue" evidence="10">
    <location>
        <position position="181"/>
    </location>
</feature>
<dbReference type="GO" id="GO:0000166">
    <property type="term" value="F:nucleotide binding"/>
    <property type="evidence" value="ECO:0007669"/>
    <property type="project" value="InterPro"/>
</dbReference>
<proteinExistence type="inferred from homology"/>
<evidence type="ECO:0000259" key="9">
    <source>
        <dbReference type="Pfam" id="PF03175"/>
    </source>
</evidence>
<dbReference type="GO" id="GO:0003677">
    <property type="term" value="F:DNA binding"/>
    <property type="evidence" value="ECO:0007669"/>
    <property type="project" value="UniProtKB-KW"/>
</dbReference>
<dbReference type="GO" id="GO:0003887">
    <property type="term" value="F:DNA-directed DNA polymerase activity"/>
    <property type="evidence" value="ECO:0007669"/>
    <property type="project" value="UniProtKB-KW"/>
</dbReference>
<evidence type="ECO:0000256" key="6">
    <source>
        <dbReference type="ARBA" id="ARBA00022932"/>
    </source>
</evidence>
<evidence type="ECO:0000256" key="3">
    <source>
        <dbReference type="ARBA" id="ARBA00022679"/>
    </source>
</evidence>
<evidence type="ECO:0000256" key="7">
    <source>
        <dbReference type="ARBA" id="ARBA00023125"/>
    </source>
</evidence>